<proteinExistence type="predicted"/>
<evidence type="ECO:0000313" key="2">
    <source>
        <dbReference type="EMBL" id="EZA58918.1"/>
    </source>
</evidence>
<name>A0A026WSG6_OOCBI</name>
<evidence type="ECO:0000256" key="1">
    <source>
        <dbReference type="SAM" id="MobiDB-lite"/>
    </source>
</evidence>
<reference evidence="2 3" key="1">
    <citation type="journal article" date="2014" name="Curr. Biol.">
        <title>The genome of the clonal raider ant Cerapachys biroi.</title>
        <authorList>
            <person name="Oxley P.R."/>
            <person name="Ji L."/>
            <person name="Fetter-Pruneda I."/>
            <person name="McKenzie S.K."/>
            <person name="Li C."/>
            <person name="Hu H."/>
            <person name="Zhang G."/>
            <person name="Kronauer D.J."/>
        </authorList>
    </citation>
    <scope>NUCLEOTIDE SEQUENCE [LARGE SCALE GENOMIC DNA]</scope>
</reference>
<evidence type="ECO:0000313" key="3">
    <source>
        <dbReference type="Proteomes" id="UP000053097"/>
    </source>
</evidence>
<sequence length="165" mass="17885">MRRRKATARSEREIRGSGGKSGEGRQQAGHAFRAARLPGVAEIIDEPRLGRAVKEEGEREEERERVGDSKGALFSRLPQRGCSSALAVSSSVFDFALTCRHYAIRFGQPPVEKAPSWSWISITVVMATAIDSTGVRVNGEENGENERAGERTTADGRRGGQGCLA</sequence>
<organism evidence="2 3">
    <name type="scientific">Ooceraea biroi</name>
    <name type="common">Clonal raider ant</name>
    <name type="synonym">Cerapachys biroi</name>
    <dbReference type="NCBI Taxonomy" id="2015173"/>
    <lineage>
        <taxon>Eukaryota</taxon>
        <taxon>Metazoa</taxon>
        <taxon>Ecdysozoa</taxon>
        <taxon>Arthropoda</taxon>
        <taxon>Hexapoda</taxon>
        <taxon>Insecta</taxon>
        <taxon>Pterygota</taxon>
        <taxon>Neoptera</taxon>
        <taxon>Endopterygota</taxon>
        <taxon>Hymenoptera</taxon>
        <taxon>Apocrita</taxon>
        <taxon>Aculeata</taxon>
        <taxon>Formicoidea</taxon>
        <taxon>Formicidae</taxon>
        <taxon>Dorylinae</taxon>
        <taxon>Ooceraea</taxon>
    </lineage>
</organism>
<gene>
    <name evidence="2" type="ORF">X777_16877</name>
</gene>
<feature type="compositionally biased region" description="Basic and acidic residues" evidence="1">
    <location>
        <begin position="144"/>
        <end position="158"/>
    </location>
</feature>
<dbReference type="AlphaFoldDB" id="A0A026WSG6"/>
<protein>
    <submittedName>
        <fullName evidence="2">Uncharacterized protein</fullName>
    </submittedName>
</protein>
<dbReference type="EMBL" id="KK107111">
    <property type="protein sequence ID" value="EZA58918.1"/>
    <property type="molecule type" value="Genomic_DNA"/>
</dbReference>
<keyword evidence="3" id="KW-1185">Reference proteome</keyword>
<dbReference type="Proteomes" id="UP000053097">
    <property type="component" value="Unassembled WGS sequence"/>
</dbReference>
<feature type="region of interest" description="Disordered" evidence="1">
    <location>
        <begin position="137"/>
        <end position="165"/>
    </location>
</feature>
<feature type="region of interest" description="Disordered" evidence="1">
    <location>
        <begin position="51"/>
        <end position="70"/>
    </location>
</feature>
<feature type="region of interest" description="Disordered" evidence="1">
    <location>
        <begin position="1"/>
        <end position="31"/>
    </location>
</feature>
<accession>A0A026WSG6</accession>
<feature type="compositionally biased region" description="Basic and acidic residues" evidence="1">
    <location>
        <begin position="51"/>
        <end position="68"/>
    </location>
</feature>